<dbReference type="Proteomes" id="UP000225433">
    <property type="component" value="Unassembled WGS sequence"/>
</dbReference>
<protein>
    <submittedName>
        <fullName evidence="2">Phage tail tape measure protein</fullName>
    </submittedName>
</protein>
<proteinExistence type="predicted"/>
<organism evidence="2 4">
    <name type="scientific">Xenorhabdus hominickii</name>
    <dbReference type="NCBI Taxonomy" id="351679"/>
    <lineage>
        <taxon>Bacteria</taxon>
        <taxon>Pseudomonadati</taxon>
        <taxon>Pseudomonadota</taxon>
        <taxon>Gammaproteobacteria</taxon>
        <taxon>Enterobacterales</taxon>
        <taxon>Morganellaceae</taxon>
        <taxon>Xenorhabdus</taxon>
    </lineage>
</organism>
<accession>A0A2G0Q6M6</accession>
<reference evidence="1 3" key="1">
    <citation type="submission" date="2016-06" db="EMBL/GenBank/DDBJ databases">
        <title>Bacterial characters and pathogenicity of Xenorhabdus hominickii from an entomopathogenic nematode, Steinernema monticolum.</title>
        <authorList>
            <person name="Park Y."/>
            <person name="Kim Y."/>
        </authorList>
    </citation>
    <scope>NUCLEOTIDE SEQUENCE [LARGE SCALE GENOMIC DNA]</scope>
    <source>
        <strain evidence="1 3">ANU1</strain>
    </source>
</reference>
<dbReference type="STRING" id="351679.A9255_01355"/>
<dbReference type="Proteomes" id="UP000094600">
    <property type="component" value="Chromosome"/>
</dbReference>
<evidence type="ECO:0000313" key="4">
    <source>
        <dbReference type="Proteomes" id="UP000225433"/>
    </source>
</evidence>
<dbReference type="AlphaFoldDB" id="A0A2G0Q6M6"/>
<dbReference type="EMBL" id="NJAI01000004">
    <property type="protein sequence ID" value="PHM54880.1"/>
    <property type="molecule type" value="Genomic_DNA"/>
</dbReference>
<keyword evidence="3" id="KW-1185">Reference proteome</keyword>
<name>A0A2G0Q6M6_XENHO</name>
<dbReference type="RefSeq" id="WP_069315131.1">
    <property type="nucleotide sequence ID" value="NZ_CAWNQJ010000068.1"/>
</dbReference>
<evidence type="ECO:0000313" key="3">
    <source>
        <dbReference type="Proteomes" id="UP000094600"/>
    </source>
</evidence>
<evidence type="ECO:0000313" key="1">
    <source>
        <dbReference type="EMBL" id="AOM39364.1"/>
    </source>
</evidence>
<dbReference type="KEGG" id="xho:A9255_01355"/>
<dbReference type="EMBL" id="CP016176">
    <property type="protein sequence ID" value="AOM39364.1"/>
    <property type="molecule type" value="Genomic_DNA"/>
</dbReference>
<sequence length="93" mass="10599">MRPRLAEKYAPAKALVRQEKEANQELKAIYDARLLTEQEYLSVSKAIYQTSVKEKLAEQARQSATPRLDMVGEVDPLVQLKNQLIKQPLMSIS</sequence>
<reference evidence="2 4" key="2">
    <citation type="journal article" date="2017" name="Nat. Microbiol.">
        <title>Natural product diversity associated with the nematode symbionts Photorhabdus and Xenorhabdus.</title>
        <authorList>
            <person name="Tobias N.J."/>
            <person name="Wolff H."/>
            <person name="Djahanschiri B."/>
            <person name="Grundmann F."/>
            <person name="Kronenwerth M."/>
            <person name="Shi Y.M."/>
            <person name="Simonyi S."/>
            <person name="Grun P."/>
            <person name="Shapiro-Ilan D."/>
            <person name="Pidot S.J."/>
            <person name="Stinear T.P."/>
            <person name="Ebersberger I."/>
            <person name="Bode H.B."/>
        </authorList>
    </citation>
    <scope>NUCLEOTIDE SEQUENCE [LARGE SCALE GENOMIC DNA]</scope>
    <source>
        <strain evidence="2 4">DSM 17903</strain>
    </source>
</reference>
<gene>
    <name evidence="1" type="ORF">A9255_01355</name>
    <name evidence="2" type="ORF">Xhom_02837</name>
</gene>
<evidence type="ECO:0000313" key="2">
    <source>
        <dbReference type="EMBL" id="PHM54880.1"/>
    </source>
</evidence>